<protein>
    <recommendedName>
        <fullName evidence="10">Major facilitator superfamily (MFS) profile domain-containing protein</fullName>
    </recommendedName>
</protein>
<evidence type="ECO:0000256" key="7">
    <source>
        <dbReference type="SAM" id="Phobius"/>
    </source>
</evidence>
<accession>A0A2G9YKT4</accession>
<comment type="caution">
    <text evidence="8">The sequence shown here is derived from an EMBL/GenBank/DDBJ whole genome shotgun (WGS) entry which is preliminary data.</text>
</comment>
<proteinExistence type="inferred from homology"/>
<feature type="transmembrane region" description="Helical" evidence="7">
    <location>
        <begin position="267"/>
        <end position="288"/>
    </location>
</feature>
<keyword evidence="3" id="KW-0813">Transport</keyword>
<evidence type="ECO:0000256" key="5">
    <source>
        <dbReference type="ARBA" id="ARBA00022989"/>
    </source>
</evidence>
<evidence type="ECO:0000256" key="2">
    <source>
        <dbReference type="ARBA" id="ARBA00007015"/>
    </source>
</evidence>
<feature type="transmembrane region" description="Helical" evidence="7">
    <location>
        <begin position="186"/>
        <end position="207"/>
    </location>
</feature>
<dbReference type="Gene3D" id="1.20.1250.20">
    <property type="entry name" value="MFS general substrate transporter like domains"/>
    <property type="match status" value="2"/>
</dbReference>
<feature type="transmembrane region" description="Helical" evidence="7">
    <location>
        <begin position="384"/>
        <end position="402"/>
    </location>
</feature>
<evidence type="ECO:0000256" key="6">
    <source>
        <dbReference type="ARBA" id="ARBA00023136"/>
    </source>
</evidence>
<dbReference type="GO" id="GO:0016020">
    <property type="term" value="C:membrane"/>
    <property type="evidence" value="ECO:0007669"/>
    <property type="project" value="UniProtKB-SubCell"/>
</dbReference>
<evidence type="ECO:0000313" key="8">
    <source>
        <dbReference type="EMBL" id="PIP19850.1"/>
    </source>
</evidence>
<feature type="transmembrane region" description="Helical" evidence="7">
    <location>
        <begin position="300"/>
        <end position="317"/>
    </location>
</feature>
<dbReference type="AlphaFoldDB" id="A0A2G9YKT4"/>
<dbReference type="EMBL" id="PCRK01000010">
    <property type="protein sequence ID" value="PIP19850.1"/>
    <property type="molecule type" value="Genomic_DNA"/>
</dbReference>
<feature type="transmembrane region" description="Helical" evidence="7">
    <location>
        <begin position="228"/>
        <end position="247"/>
    </location>
</feature>
<sequence length="409" mass="45732">MKRLNKRPFLLCRLSNPSPRKVQPNNKKLFWIFALSSAVYFTQGIEGLPSQGLFYYLKETLHFSPQKIMVISSIPVFAWLVKPVIGYVIDNLFTKKAWILISLGLDIILVLSLGLIRMPLVMLIFILVINSSDAAFRDVAVDGIMCVEGKKYNATGKIQSIQWIALSLAGILTGIGGGYLAEHWGYRGAFLCLIPIYVLVALPAYFYREAIMREGRSRSGLSQDLKKLFANKQLLIVGLFVLFYKYSPSFGTPLFFIQRDTFKWSKVWIGVLGTAGTVFGIIGSLIYYKFSQKINIKGGLYISVFLGAVTTLSYLYYTPVTAVIYDTMYSFLGMFIFIMVMDFMARSSVKGLEATSFALLCSISNLALVASNLSGAFLLPVIGLKWLIIISALTSFLCLPLINRIKLLK</sequence>
<feature type="transmembrane region" description="Helical" evidence="7">
    <location>
        <begin position="68"/>
        <end position="85"/>
    </location>
</feature>
<evidence type="ECO:0000256" key="3">
    <source>
        <dbReference type="ARBA" id="ARBA00022448"/>
    </source>
</evidence>
<feature type="transmembrane region" description="Helical" evidence="7">
    <location>
        <begin position="357"/>
        <end position="378"/>
    </location>
</feature>
<evidence type="ECO:0000313" key="9">
    <source>
        <dbReference type="Proteomes" id="UP000231292"/>
    </source>
</evidence>
<dbReference type="Proteomes" id="UP000231292">
    <property type="component" value="Unassembled WGS sequence"/>
</dbReference>
<comment type="subcellular location">
    <subcellularLocation>
        <location evidence="1">Membrane</location>
        <topology evidence="1">Multi-pass membrane protein</topology>
    </subcellularLocation>
</comment>
<dbReference type="PANTHER" id="PTHR31585:SF2">
    <property type="entry name" value="FOLATE-BIOPTERIN TRANSPORTER 7-RELATED"/>
    <property type="match status" value="1"/>
</dbReference>
<feature type="transmembrane region" description="Helical" evidence="7">
    <location>
        <begin position="323"/>
        <end position="345"/>
    </location>
</feature>
<evidence type="ECO:0000256" key="4">
    <source>
        <dbReference type="ARBA" id="ARBA00022692"/>
    </source>
</evidence>
<dbReference type="Pfam" id="PF03092">
    <property type="entry name" value="BT1"/>
    <property type="match status" value="1"/>
</dbReference>
<dbReference type="PANTHER" id="PTHR31585">
    <property type="entry name" value="FOLATE-BIOPTERIN TRANSPORTER 1, CHLOROPLASTIC"/>
    <property type="match status" value="1"/>
</dbReference>
<keyword evidence="5 7" id="KW-1133">Transmembrane helix</keyword>
<keyword evidence="6 7" id="KW-0472">Membrane</keyword>
<feature type="transmembrane region" description="Helical" evidence="7">
    <location>
        <begin position="161"/>
        <end position="180"/>
    </location>
</feature>
<name>A0A2G9YKT4_9BACT</name>
<gene>
    <name evidence="8" type="ORF">COX41_00635</name>
</gene>
<dbReference type="InterPro" id="IPR039309">
    <property type="entry name" value="BT1"/>
</dbReference>
<comment type="similarity">
    <text evidence="2">Belongs to the major facilitator superfamily. Folate-biopterin transporter (TC 2.A.71) family.</text>
</comment>
<dbReference type="InterPro" id="IPR036259">
    <property type="entry name" value="MFS_trans_sf"/>
</dbReference>
<dbReference type="SUPFAM" id="SSF103473">
    <property type="entry name" value="MFS general substrate transporter"/>
    <property type="match status" value="1"/>
</dbReference>
<evidence type="ECO:0000256" key="1">
    <source>
        <dbReference type="ARBA" id="ARBA00004141"/>
    </source>
</evidence>
<evidence type="ECO:0008006" key="10">
    <source>
        <dbReference type="Google" id="ProtNLM"/>
    </source>
</evidence>
<reference evidence="8 9" key="1">
    <citation type="submission" date="2017-09" db="EMBL/GenBank/DDBJ databases">
        <title>Depth-based differentiation of microbial function through sediment-hosted aquifers and enrichment of novel symbionts in the deep terrestrial subsurface.</title>
        <authorList>
            <person name="Probst A.J."/>
            <person name="Ladd B."/>
            <person name="Jarett J.K."/>
            <person name="Geller-Mcgrath D.E."/>
            <person name="Sieber C.M."/>
            <person name="Emerson J.B."/>
            <person name="Anantharaman K."/>
            <person name="Thomas B.C."/>
            <person name="Malmstrom R."/>
            <person name="Stieglmeier M."/>
            <person name="Klingl A."/>
            <person name="Woyke T."/>
            <person name="Ryan C.M."/>
            <person name="Banfield J.F."/>
        </authorList>
    </citation>
    <scope>NUCLEOTIDE SEQUENCE [LARGE SCALE GENOMIC DNA]</scope>
    <source>
        <strain evidence="8">CG23_combo_of_CG06-09_8_20_14_all_41_10</strain>
    </source>
</reference>
<keyword evidence="4 7" id="KW-0812">Transmembrane</keyword>
<organism evidence="8 9">
    <name type="scientific">Candidatus Sherwoodlollariibacterium unditelluris</name>
    <dbReference type="NCBI Taxonomy" id="1974757"/>
    <lineage>
        <taxon>Bacteria</taxon>
        <taxon>Pseudomonadati</taxon>
        <taxon>Candidatus Omnitrophota</taxon>
        <taxon>Candidatus Sherwoodlollariibacterium</taxon>
    </lineage>
</organism>